<dbReference type="Proteomes" id="UP000887540">
    <property type="component" value="Unplaced"/>
</dbReference>
<dbReference type="WBParaSite" id="ACRNAN_scaffold3559.g26917.t1">
    <property type="protein sequence ID" value="ACRNAN_scaffold3559.g26917.t1"/>
    <property type="gene ID" value="ACRNAN_scaffold3559.g26917"/>
</dbReference>
<keyword evidence="1" id="KW-0732">Signal</keyword>
<dbReference type="Gene3D" id="3.10.100.10">
    <property type="entry name" value="Mannose-Binding Protein A, subunit A"/>
    <property type="match status" value="1"/>
</dbReference>
<protein>
    <submittedName>
        <fullName evidence="3">C-type lectin domain-containing protein</fullName>
    </submittedName>
</protein>
<feature type="signal peptide" evidence="1">
    <location>
        <begin position="1"/>
        <end position="19"/>
    </location>
</feature>
<accession>A0A914DRH4</accession>
<evidence type="ECO:0000313" key="2">
    <source>
        <dbReference type="Proteomes" id="UP000887540"/>
    </source>
</evidence>
<dbReference type="AlphaFoldDB" id="A0A914DRH4"/>
<dbReference type="SUPFAM" id="SSF56436">
    <property type="entry name" value="C-type lectin-like"/>
    <property type="match status" value="1"/>
</dbReference>
<sequence>MFSVITSLILFINLEYLYADCPAGFFVGVNPEDCFQIIDTPLENDLAQSDCYEKGGYLASIHDVATNLFVGSK</sequence>
<evidence type="ECO:0000256" key="1">
    <source>
        <dbReference type="SAM" id="SignalP"/>
    </source>
</evidence>
<name>A0A914DRH4_9BILA</name>
<keyword evidence="2" id="KW-1185">Reference proteome</keyword>
<reference evidence="3" key="1">
    <citation type="submission" date="2022-11" db="UniProtKB">
        <authorList>
            <consortium name="WormBaseParasite"/>
        </authorList>
    </citation>
    <scope>IDENTIFICATION</scope>
</reference>
<organism evidence="2 3">
    <name type="scientific">Acrobeloides nanus</name>
    <dbReference type="NCBI Taxonomy" id="290746"/>
    <lineage>
        <taxon>Eukaryota</taxon>
        <taxon>Metazoa</taxon>
        <taxon>Ecdysozoa</taxon>
        <taxon>Nematoda</taxon>
        <taxon>Chromadorea</taxon>
        <taxon>Rhabditida</taxon>
        <taxon>Tylenchina</taxon>
        <taxon>Cephalobomorpha</taxon>
        <taxon>Cephaloboidea</taxon>
        <taxon>Cephalobidae</taxon>
        <taxon>Acrobeloides</taxon>
    </lineage>
</organism>
<evidence type="ECO:0000313" key="3">
    <source>
        <dbReference type="WBParaSite" id="ACRNAN_scaffold3559.g26917.t1"/>
    </source>
</evidence>
<dbReference type="InterPro" id="IPR016187">
    <property type="entry name" value="CTDL_fold"/>
</dbReference>
<proteinExistence type="predicted"/>
<feature type="chain" id="PRO_5036872826" evidence="1">
    <location>
        <begin position="20"/>
        <end position="73"/>
    </location>
</feature>
<dbReference type="InterPro" id="IPR016186">
    <property type="entry name" value="C-type_lectin-like/link_sf"/>
</dbReference>
<dbReference type="CDD" id="cd00037">
    <property type="entry name" value="CLECT"/>
    <property type="match status" value="1"/>
</dbReference>